<dbReference type="GO" id="GO:0005230">
    <property type="term" value="F:extracellular ligand-gated monoatomic ion channel activity"/>
    <property type="evidence" value="ECO:0007669"/>
    <property type="project" value="InterPro"/>
</dbReference>
<feature type="signal peptide" evidence="2">
    <location>
        <begin position="1"/>
        <end position="24"/>
    </location>
</feature>
<dbReference type="Proteomes" id="UP000237351">
    <property type="component" value="Chromosome"/>
</dbReference>
<dbReference type="STRING" id="1414854.GQ61_01735"/>
<keyword evidence="1" id="KW-0472">Membrane</keyword>
<dbReference type="EMBL" id="CP008743">
    <property type="protein sequence ID" value="ARN84266.1"/>
    <property type="molecule type" value="Genomic_DNA"/>
</dbReference>
<organism evidence="3 4">
    <name type="scientific">Candidatus Nucleicultrix amoebiphila FS5</name>
    <dbReference type="NCBI Taxonomy" id="1414854"/>
    <lineage>
        <taxon>Bacteria</taxon>
        <taxon>Pseudomonadati</taxon>
        <taxon>Pseudomonadota</taxon>
        <taxon>Alphaproteobacteria</taxon>
        <taxon>Holosporales</taxon>
        <taxon>Candidatus Nucleicultricaceae</taxon>
        <taxon>Candidatus Nucleicultrix</taxon>
    </lineage>
</organism>
<evidence type="ECO:0000313" key="3">
    <source>
        <dbReference type="EMBL" id="ARN84266.1"/>
    </source>
</evidence>
<dbReference type="RefSeq" id="WP_085783633.1">
    <property type="nucleotide sequence ID" value="NZ_CP008743.1"/>
</dbReference>
<evidence type="ECO:0008006" key="5">
    <source>
        <dbReference type="Google" id="ProtNLM"/>
    </source>
</evidence>
<gene>
    <name evidence="3" type="ORF">GQ61_01735</name>
</gene>
<feature type="transmembrane region" description="Helical" evidence="1">
    <location>
        <begin position="273"/>
        <end position="292"/>
    </location>
</feature>
<feature type="transmembrane region" description="Helical" evidence="1">
    <location>
        <begin position="313"/>
        <end position="332"/>
    </location>
</feature>
<feature type="chain" id="PRO_5012371068" description="Neurotransmitter-gated ion-channel ligand-binding domain-containing protein" evidence="2">
    <location>
        <begin position="25"/>
        <end position="333"/>
    </location>
</feature>
<keyword evidence="1" id="KW-1133">Transmembrane helix</keyword>
<dbReference type="GO" id="GO:0016020">
    <property type="term" value="C:membrane"/>
    <property type="evidence" value="ECO:0007669"/>
    <property type="project" value="InterPro"/>
</dbReference>
<evidence type="ECO:0000256" key="2">
    <source>
        <dbReference type="SAM" id="SignalP"/>
    </source>
</evidence>
<evidence type="ECO:0000256" key="1">
    <source>
        <dbReference type="SAM" id="Phobius"/>
    </source>
</evidence>
<dbReference type="InterPro" id="IPR038050">
    <property type="entry name" value="Neuro_actylchol_rec"/>
</dbReference>
<dbReference type="KEGG" id="naf:GQ61_01735"/>
<feature type="transmembrane region" description="Helical" evidence="1">
    <location>
        <begin position="213"/>
        <end position="232"/>
    </location>
</feature>
<name>A0A1W6N3B4_9PROT</name>
<accession>A0A1W6N3B4</accession>
<dbReference type="InterPro" id="IPR036734">
    <property type="entry name" value="Neur_chan_lig-bd_sf"/>
</dbReference>
<dbReference type="Gene3D" id="2.70.170.10">
    <property type="entry name" value="Neurotransmitter-gated ion-channel ligand-binding domain"/>
    <property type="match status" value="1"/>
</dbReference>
<keyword evidence="4" id="KW-1185">Reference proteome</keyword>
<reference evidence="3 4" key="1">
    <citation type="submission" date="2014-06" db="EMBL/GenBank/DDBJ databases">
        <title>The genome of the endonuclear symbiont Nucleicultrix amoebiphila.</title>
        <authorList>
            <person name="Schulz F."/>
            <person name="Horn M."/>
        </authorList>
    </citation>
    <scope>NUCLEOTIDE SEQUENCE [LARGE SCALE GENOMIC DNA]</scope>
    <source>
        <strain evidence="3 4">FS5</strain>
    </source>
</reference>
<protein>
    <recommendedName>
        <fullName evidence="5">Neurotransmitter-gated ion-channel ligand-binding domain-containing protein</fullName>
    </recommendedName>
</protein>
<dbReference type="Gene3D" id="1.20.58.390">
    <property type="entry name" value="Neurotransmitter-gated ion-channel transmembrane domain"/>
    <property type="match status" value="1"/>
</dbReference>
<sequence length="333" mass="38298">MFRKLIYLLGAIILFYNLPSQSVASQSGDNQPPIIIKPKPPTPTHVLMGVYPVSISEINLAHKTVKVSFYAWWRSTDSTYHPEKSVEITNALDYNLKVGGTGKNGDEYFTYVHYYATIQKDWDVRYFPFDHQKLEVRLEDFYDENYVVFDPDFKNSHLHNELSLPGWKIKGMELKKSTTFYNTNFGDSSLNNANYSRLSFVIDLKRVGWRSYFNYYVGFFVAFFLCCMIFFVDPGNINARASLSLGSIFTAVGNKYVIDQLLPFTADFTLSDAIQAATFCVITLAVLSFILLHELVQEFGRKKVIWINRILSMLCMFGYIIYVGLWTLLAILS</sequence>
<keyword evidence="2" id="KW-0732">Signal</keyword>
<evidence type="ECO:0000313" key="4">
    <source>
        <dbReference type="Proteomes" id="UP000237351"/>
    </source>
</evidence>
<dbReference type="AlphaFoldDB" id="A0A1W6N3B4"/>
<dbReference type="SUPFAM" id="SSF63712">
    <property type="entry name" value="Nicotinic receptor ligand binding domain-like"/>
    <property type="match status" value="1"/>
</dbReference>
<dbReference type="OrthoDB" id="1492908at2"/>
<keyword evidence="1" id="KW-0812">Transmembrane</keyword>
<proteinExistence type="predicted"/>